<feature type="non-terminal residue" evidence="1">
    <location>
        <position position="150"/>
    </location>
</feature>
<organism evidence="1 2">
    <name type="scientific">Zooshikella harenae</name>
    <dbReference type="NCBI Taxonomy" id="2827238"/>
    <lineage>
        <taxon>Bacteria</taxon>
        <taxon>Pseudomonadati</taxon>
        <taxon>Pseudomonadota</taxon>
        <taxon>Gammaproteobacteria</taxon>
        <taxon>Oceanospirillales</taxon>
        <taxon>Zooshikellaceae</taxon>
        <taxon>Zooshikella</taxon>
    </lineage>
</organism>
<protein>
    <recommendedName>
        <fullName evidence="3">DUF4375 domain-containing protein</fullName>
    </recommendedName>
</protein>
<proteinExistence type="predicted"/>
<accession>A0ABS5ZKF1</accession>
<evidence type="ECO:0008006" key="3">
    <source>
        <dbReference type="Google" id="ProtNLM"/>
    </source>
</evidence>
<name>A0ABS5ZKF1_9GAMM</name>
<sequence>MNRKIPTEDDWAEYDREFVLDLDVNYARGQFFGKSNAEMLPQYKDHVLMRAEDLHWMPKKPFQYYVFGFRDYVRNGDFGFYESSDAASAFLSLILQKLKEQPDHILPVIPELMKDLEYIASNQEIYEADTDIYGNFMDVYNEIRSLAKHT</sequence>
<keyword evidence="2" id="KW-1185">Reference proteome</keyword>
<dbReference type="EMBL" id="JAGSOY010000272">
    <property type="protein sequence ID" value="MBU2714425.1"/>
    <property type="molecule type" value="Genomic_DNA"/>
</dbReference>
<gene>
    <name evidence="1" type="ORF">KCG35_25575</name>
</gene>
<evidence type="ECO:0000313" key="1">
    <source>
        <dbReference type="EMBL" id="MBU2714425.1"/>
    </source>
</evidence>
<comment type="caution">
    <text evidence="1">The sequence shown here is derived from an EMBL/GenBank/DDBJ whole genome shotgun (WGS) entry which is preliminary data.</text>
</comment>
<dbReference type="Proteomes" id="UP000690515">
    <property type="component" value="Unassembled WGS sequence"/>
</dbReference>
<evidence type="ECO:0000313" key="2">
    <source>
        <dbReference type="Proteomes" id="UP000690515"/>
    </source>
</evidence>
<dbReference type="RefSeq" id="WP_215822675.1">
    <property type="nucleotide sequence ID" value="NZ_JAGSOY010000272.1"/>
</dbReference>
<reference evidence="1 2" key="1">
    <citation type="submission" date="2021-04" db="EMBL/GenBank/DDBJ databases">
        <authorList>
            <person name="Pira H."/>
            <person name="Risdian C."/>
            <person name="Wink J."/>
        </authorList>
    </citation>
    <scope>NUCLEOTIDE SEQUENCE [LARGE SCALE GENOMIC DNA]</scope>
    <source>
        <strain evidence="1 2">WH53</strain>
    </source>
</reference>